<evidence type="ECO:0000313" key="2">
    <source>
        <dbReference type="Proteomes" id="UP000053989"/>
    </source>
</evidence>
<organism evidence="1 2">
    <name type="scientific">Scleroderma citrinum Foug A</name>
    <dbReference type="NCBI Taxonomy" id="1036808"/>
    <lineage>
        <taxon>Eukaryota</taxon>
        <taxon>Fungi</taxon>
        <taxon>Dikarya</taxon>
        <taxon>Basidiomycota</taxon>
        <taxon>Agaricomycotina</taxon>
        <taxon>Agaricomycetes</taxon>
        <taxon>Agaricomycetidae</taxon>
        <taxon>Boletales</taxon>
        <taxon>Sclerodermatineae</taxon>
        <taxon>Sclerodermataceae</taxon>
        <taxon>Scleroderma</taxon>
    </lineage>
</organism>
<dbReference type="HOGENOM" id="CLU_2334865_0_0_1"/>
<sequence length="98" mass="10396">MTLPRSEMIFGPNQTTSGLSTGQQTIVSSLVGTLGFNNTCEQLTDNPTADSIPSLLRHQAQASHRSWLVYVHRTMILGCGAPLDAPSGCPSSPVIVTQ</sequence>
<accession>A0A0C3EAQ3</accession>
<name>A0A0C3EAQ3_9AGAM</name>
<keyword evidence="2" id="KW-1185">Reference proteome</keyword>
<dbReference type="Proteomes" id="UP000053989">
    <property type="component" value="Unassembled WGS sequence"/>
</dbReference>
<dbReference type="InParanoid" id="A0A0C3EAQ3"/>
<reference evidence="1 2" key="1">
    <citation type="submission" date="2014-04" db="EMBL/GenBank/DDBJ databases">
        <authorList>
            <consortium name="DOE Joint Genome Institute"/>
            <person name="Kuo A."/>
            <person name="Kohler A."/>
            <person name="Nagy L.G."/>
            <person name="Floudas D."/>
            <person name="Copeland A."/>
            <person name="Barry K.W."/>
            <person name="Cichocki N."/>
            <person name="Veneault-Fourrey C."/>
            <person name="LaButti K."/>
            <person name="Lindquist E.A."/>
            <person name="Lipzen A."/>
            <person name="Lundell T."/>
            <person name="Morin E."/>
            <person name="Murat C."/>
            <person name="Sun H."/>
            <person name="Tunlid A."/>
            <person name="Henrissat B."/>
            <person name="Grigoriev I.V."/>
            <person name="Hibbett D.S."/>
            <person name="Martin F."/>
            <person name="Nordberg H.P."/>
            <person name="Cantor M.N."/>
            <person name="Hua S.X."/>
        </authorList>
    </citation>
    <scope>NUCLEOTIDE SEQUENCE [LARGE SCALE GENOMIC DNA]</scope>
    <source>
        <strain evidence="1 2">Foug A</strain>
    </source>
</reference>
<reference evidence="2" key="2">
    <citation type="submission" date="2015-01" db="EMBL/GenBank/DDBJ databases">
        <title>Evolutionary Origins and Diversification of the Mycorrhizal Mutualists.</title>
        <authorList>
            <consortium name="DOE Joint Genome Institute"/>
            <consortium name="Mycorrhizal Genomics Consortium"/>
            <person name="Kohler A."/>
            <person name="Kuo A."/>
            <person name="Nagy L.G."/>
            <person name="Floudas D."/>
            <person name="Copeland A."/>
            <person name="Barry K.W."/>
            <person name="Cichocki N."/>
            <person name="Veneault-Fourrey C."/>
            <person name="LaButti K."/>
            <person name="Lindquist E.A."/>
            <person name="Lipzen A."/>
            <person name="Lundell T."/>
            <person name="Morin E."/>
            <person name="Murat C."/>
            <person name="Riley R."/>
            <person name="Ohm R."/>
            <person name="Sun H."/>
            <person name="Tunlid A."/>
            <person name="Henrissat B."/>
            <person name="Grigoriev I.V."/>
            <person name="Hibbett D.S."/>
            <person name="Martin F."/>
        </authorList>
    </citation>
    <scope>NUCLEOTIDE SEQUENCE [LARGE SCALE GENOMIC DNA]</scope>
    <source>
        <strain evidence="2">Foug A</strain>
    </source>
</reference>
<protein>
    <submittedName>
        <fullName evidence="1">Uncharacterized protein</fullName>
    </submittedName>
</protein>
<evidence type="ECO:0000313" key="1">
    <source>
        <dbReference type="EMBL" id="KIM65419.1"/>
    </source>
</evidence>
<dbReference type="AlphaFoldDB" id="A0A0C3EAQ3"/>
<dbReference type="EMBL" id="KN822022">
    <property type="protein sequence ID" value="KIM65419.1"/>
    <property type="molecule type" value="Genomic_DNA"/>
</dbReference>
<proteinExistence type="predicted"/>
<gene>
    <name evidence="1" type="ORF">SCLCIDRAFT_1212160</name>
</gene>